<dbReference type="PROSITE" id="PS51755">
    <property type="entry name" value="OMPR_PHOB"/>
    <property type="match status" value="1"/>
</dbReference>
<dbReference type="CDD" id="cd00383">
    <property type="entry name" value="trans_reg_C"/>
    <property type="match status" value="1"/>
</dbReference>
<name>A0A017TEG8_9BACT</name>
<dbReference type="InterPro" id="IPR036388">
    <property type="entry name" value="WH-like_DNA-bd_sf"/>
</dbReference>
<dbReference type="Gene3D" id="1.10.10.10">
    <property type="entry name" value="Winged helix-like DNA-binding domain superfamily/Winged helix DNA-binding domain"/>
    <property type="match status" value="1"/>
</dbReference>
<dbReference type="CDD" id="cd17574">
    <property type="entry name" value="REC_OmpR"/>
    <property type="match status" value="1"/>
</dbReference>
<dbReference type="RefSeq" id="WP_044237214.1">
    <property type="nucleotide sequence ID" value="NZ_ASRX01000008.1"/>
</dbReference>
<gene>
    <name evidence="10" type="ORF">CAP_8184</name>
</gene>
<dbReference type="SMART" id="SM00862">
    <property type="entry name" value="Trans_reg_C"/>
    <property type="match status" value="1"/>
</dbReference>
<evidence type="ECO:0000259" key="8">
    <source>
        <dbReference type="PROSITE" id="PS50110"/>
    </source>
</evidence>
<sequence>MPERVLLIEDDHELGGQIVERLRRAGYEPLWWNTGRRIPPEDLQGLALVILDLMLPGTYGMDILKDLRATSDVPVLVLSARNDTTDKVRALKLGADDYMTKPFWPEELIERVRARLRRPTLQRQDLLEVGPLRIDLELREVRLDGKPIELTRVEFDFLTALARRPGVAITRAWLVEHVLDPERDGTERTLDVHVSRLRKKLGGALVETVWGIGYRLAAGRDPGSNASGDPKRKPGHEP</sequence>
<dbReference type="GO" id="GO:0000976">
    <property type="term" value="F:transcription cis-regulatory region binding"/>
    <property type="evidence" value="ECO:0007669"/>
    <property type="project" value="TreeGrafter"/>
</dbReference>
<evidence type="ECO:0000256" key="4">
    <source>
        <dbReference type="ARBA" id="ARBA00023125"/>
    </source>
</evidence>
<evidence type="ECO:0000313" key="10">
    <source>
        <dbReference type="EMBL" id="EYF07683.1"/>
    </source>
</evidence>
<proteinExistence type="predicted"/>
<dbReference type="STRING" id="1192034.CAP_8184"/>
<dbReference type="OrthoDB" id="9793321at2"/>
<dbReference type="Pfam" id="PF00486">
    <property type="entry name" value="Trans_reg_C"/>
    <property type="match status" value="1"/>
</dbReference>
<keyword evidence="5" id="KW-0804">Transcription</keyword>
<evidence type="ECO:0000256" key="6">
    <source>
        <dbReference type="PROSITE-ProRule" id="PRU00169"/>
    </source>
</evidence>
<feature type="DNA-binding region" description="OmpR/PhoB-type" evidence="7">
    <location>
        <begin position="124"/>
        <end position="218"/>
    </location>
</feature>
<dbReference type="GO" id="GO:0005829">
    <property type="term" value="C:cytosol"/>
    <property type="evidence" value="ECO:0007669"/>
    <property type="project" value="TreeGrafter"/>
</dbReference>
<feature type="modified residue" description="4-aspartylphosphate" evidence="6">
    <location>
        <position position="52"/>
    </location>
</feature>
<protein>
    <submittedName>
        <fullName evidence="10">DNA-binding response regulator</fullName>
    </submittedName>
</protein>
<dbReference type="InterPro" id="IPR011006">
    <property type="entry name" value="CheY-like_superfamily"/>
</dbReference>
<dbReference type="InterPro" id="IPR001867">
    <property type="entry name" value="OmpR/PhoB-type_DNA-bd"/>
</dbReference>
<evidence type="ECO:0000256" key="2">
    <source>
        <dbReference type="ARBA" id="ARBA00023012"/>
    </source>
</evidence>
<dbReference type="GO" id="GO:0032993">
    <property type="term" value="C:protein-DNA complex"/>
    <property type="evidence" value="ECO:0007669"/>
    <property type="project" value="TreeGrafter"/>
</dbReference>
<dbReference type="Gene3D" id="6.10.250.690">
    <property type="match status" value="1"/>
</dbReference>
<dbReference type="eggNOG" id="COG0745">
    <property type="taxonomic scope" value="Bacteria"/>
</dbReference>
<dbReference type="SMART" id="SM00448">
    <property type="entry name" value="REC"/>
    <property type="match status" value="1"/>
</dbReference>
<keyword evidence="2" id="KW-0902">Two-component regulatory system</keyword>
<evidence type="ECO:0000259" key="9">
    <source>
        <dbReference type="PROSITE" id="PS51755"/>
    </source>
</evidence>
<dbReference type="PANTHER" id="PTHR48111">
    <property type="entry name" value="REGULATOR OF RPOS"/>
    <property type="match status" value="1"/>
</dbReference>
<reference evidence="10 11" key="1">
    <citation type="submission" date="2013-05" db="EMBL/GenBank/DDBJ databases">
        <title>Genome assembly of Chondromyces apiculatus DSM 436.</title>
        <authorList>
            <person name="Sharma G."/>
            <person name="Khatri I."/>
            <person name="Kaur C."/>
            <person name="Mayilraj S."/>
            <person name="Subramanian S."/>
        </authorList>
    </citation>
    <scope>NUCLEOTIDE SEQUENCE [LARGE SCALE GENOMIC DNA]</scope>
    <source>
        <strain evidence="10 11">DSM 436</strain>
    </source>
</reference>
<organism evidence="10 11">
    <name type="scientific">Chondromyces apiculatus DSM 436</name>
    <dbReference type="NCBI Taxonomy" id="1192034"/>
    <lineage>
        <taxon>Bacteria</taxon>
        <taxon>Pseudomonadati</taxon>
        <taxon>Myxococcota</taxon>
        <taxon>Polyangia</taxon>
        <taxon>Polyangiales</taxon>
        <taxon>Polyangiaceae</taxon>
        <taxon>Chondromyces</taxon>
    </lineage>
</organism>
<dbReference type="GO" id="GO:0006355">
    <property type="term" value="P:regulation of DNA-templated transcription"/>
    <property type="evidence" value="ECO:0007669"/>
    <property type="project" value="InterPro"/>
</dbReference>
<evidence type="ECO:0000256" key="5">
    <source>
        <dbReference type="ARBA" id="ARBA00023163"/>
    </source>
</evidence>
<evidence type="ECO:0000313" key="11">
    <source>
        <dbReference type="Proteomes" id="UP000019678"/>
    </source>
</evidence>
<comment type="caution">
    <text evidence="10">The sequence shown here is derived from an EMBL/GenBank/DDBJ whole genome shotgun (WGS) entry which is preliminary data.</text>
</comment>
<dbReference type="Proteomes" id="UP000019678">
    <property type="component" value="Unassembled WGS sequence"/>
</dbReference>
<dbReference type="SUPFAM" id="SSF52172">
    <property type="entry name" value="CheY-like"/>
    <property type="match status" value="1"/>
</dbReference>
<evidence type="ECO:0000256" key="7">
    <source>
        <dbReference type="PROSITE-ProRule" id="PRU01091"/>
    </source>
</evidence>
<dbReference type="Pfam" id="PF00072">
    <property type="entry name" value="Response_reg"/>
    <property type="match status" value="1"/>
</dbReference>
<dbReference type="PANTHER" id="PTHR48111:SF1">
    <property type="entry name" value="TWO-COMPONENT RESPONSE REGULATOR ORR33"/>
    <property type="match status" value="1"/>
</dbReference>
<keyword evidence="3" id="KW-0805">Transcription regulation</keyword>
<dbReference type="InterPro" id="IPR001789">
    <property type="entry name" value="Sig_transdc_resp-reg_receiver"/>
</dbReference>
<evidence type="ECO:0000256" key="3">
    <source>
        <dbReference type="ARBA" id="ARBA00023015"/>
    </source>
</evidence>
<dbReference type="PROSITE" id="PS50110">
    <property type="entry name" value="RESPONSE_REGULATORY"/>
    <property type="match status" value="1"/>
</dbReference>
<dbReference type="Gene3D" id="3.40.50.2300">
    <property type="match status" value="1"/>
</dbReference>
<dbReference type="GO" id="GO:0000156">
    <property type="term" value="F:phosphorelay response regulator activity"/>
    <property type="evidence" value="ECO:0007669"/>
    <property type="project" value="TreeGrafter"/>
</dbReference>
<dbReference type="AlphaFoldDB" id="A0A017TEG8"/>
<keyword evidence="11" id="KW-1185">Reference proteome</keyword>
<accession>A0A017TEG8</accession>
<dbReference type="EMBL" id="ASRX01000008">
    <property type="protein sequence ID" value="EYF07683.1"/>
    <property type="molecule type" value="Genomic_DNA"/>
</dbReference>
<feature type="domain" description="OmpR/PhoB-type" evidence="9">
    <location>
        <begin position="124"/>
        <end position="218"/>
    </location>
</feature>
<evidence type="ECO:0000256" key="1">
    <source>
        <dbReference type="ARBA" id="ARBA00022553"/>
    </source>
</evidence>
<feature type="domain" description="Response regulatory" evidence="8">
    <location>
        <begin position="4"/>
        <end position="116"/>
    </location>
</feature>
<dbReference type="InterPro" id="IPR039420">
    <property type="entry name" value="WalR-like"/>
</dbReference>
<keyword evidence="1 6" id="KW-0597">Phosphoprotein</keyword>
<keyword evidence="4 7" id="KW-0238">DNA-binding</keyword>